<dbReference type="PIRSF" id="PIRSF001336">
    <property type="entry name" value="Arg_decrbxlase"/>
    <property type="match status" value="1"/>
</dbReference>
<comment type="cofactor">
    <cofactor evidence="2 12">
        <name>Mg(2+)</name>
        <dbReference type="ChEBI" id="CHEBI:18420"/>
    </cofactor>
</comment>
<feature type="domain" description="Arginine decarboxylase C-terminal helical" evidence="17">
    <location>
        <begin position="583"/>
        <end position="636"/>
    </location>
</feature>
<dbReference type="Pfam" id="PF17810">
    <property type="entry name" value="Arg_decarb_HB"/>
    <property type="match status" value="1"/>
</dbReference>
<dbReference type="GO" id="GO:0046872">
    <property type="term" value="F:metal ion binding"/>
    <property type="evidence" value="ECO:0007669"/>
    <property type="project" value="UniProtKB-KW"/>
</dbReference>
<comment type="catalytic activity">
    <reaction evidence="12">
        <text>L-arginine + H(+) = agmatine + CO2</text>
        <dbReference type="Rhea" id="RHEA:17641"/>
        <dbReference type="ChEBI" id="CHEBI:15378"/>
        <dbReference type="ChEBI" id="CHEBI:16526"/>
        <dbReference type="ChEBI" id="CHEBI:32682"/>
        <dbReference type="ChEBI" id="CHEBI:58145"/>
        <dbReference type="EC" id="4.1.1.19"/>
    </reaction>
</comment>
<evidence type="ECO:0000256" key="13">
    <source>
        <dbReference type="PIRSR" id="PIRSR001336-50"/>
    </source>
</evidence>
<comment type="caution">
    <text evidence="18">The sequence shown here is derived from an EMBL/GenBank/DDBJ whole genome shotgun (WGS) entry which is preliminary data.</text>
</comment>
<comment type="function">
    <text evidence="3 12">Catalyzes the biosynthesis of agmatine from arginine.</text>
</comment>
<dbReference type="EC" id="4.1.1.19" evidence="12"/>
<accession>A0A085WAS7</accession>
<keyword evidence="9 12" id="KW-0745">Spermidine biosynthesis</keyword>
<evidence type="ECO:0000256" key="9">
    <source>
        <dbReference type="ARBA" id="ARBA00023066"/>
    </source>
</evidence>
<comment type="cofactor">
    <cofactor evidence="1 12 13">
        <name>pyridoxal 5'-phosphate</name>
        <dbReference type="ChEBI" id="CHEBI:597326"/>
    </cofactor>
</comment>
<evidence type="ECO:0000256" key="11">
    <source>
        <dbReference type="ARBA" id="ARBA00023239"/>
    </source>
</evidence>
<dbReference type="Gene3D" id="2.40.37.10">
    <property type="entry name" value="Lyase, Ornithine Decarboxylase, Chain A, domain 1"/>
    <property type="match status" value="1"/>
</dbReference>
<dbReference type="HAMAP" id="MF_01417">
    <property type="entry name" value="SpeA"/>
    <property type="match status" value="1"/>
</dbReference>
<evidence type="ECO:0000259" key="16">
    <source>
        <dbReference type="Pfam" id="PF17810"/>
    </source>
</evidence>
<dbReference type="InterPro" id="IPR022653">
    <property type="entry name" value="De-COase2_pyr-phos_BS"/>
</dbReference>
<dbReference type="GO" id="GO:0033388">
    <property type="term" value="P:putrescine biosynthetic process from arginine"/>
    <property type="evidence" value="ECO:0007669"/>
    <property type="project" value="UniProtKB-ARBA"/>
</dbReference>
<dbReference type="PRINTS" id="PR01179">
    <property type="entry name" value="ODADCRBXLASE"/>
</dbReference>
<dbReference type="RefSeq" id="WP_044193753.1">
    <property type="nucleotide sequence ID" value="NZ_JMCB01000013.1"/>
</dbReference>
<evidence type="ECO:0000256" key="5">
    <source>
        <dbReference type="ARBA" id="ARBA00022723"/>
    </source>
</evidence>
<dbReference type="PATRIC" id="fig|394096.3.peg.6143"/>
<evidence type="ECO:0000256" key="6">
    <source>
        <dbReference type="ARBA" id="ARBA00022793"/>
    </source>
</evidence>
<feature type="modified residue" description="N6-(pyridoxal phosphate)lysine" evidence="12 13">
    <location>
        <position position="107"/>
    </location>
</feature>
<dbReference type="UniPathway" id="UPA00186">
    <property type="reaction ID" value="UER00284"/>
</dbReference>
<dbReference type="PANTHER" id="PTHR43295:SF9">
    <property type="entry name" value="BIOSYNTHETIC ARGININE DECARBOXYLASE"/>
    <property type="match status" value="1"/>
</dbReference>
<evidence type="ECO:0000256" key="4">
    <source>
        <dbReference type="ARBA" id="ARBA00008357"/>
    </source>
</evidence>
<dbReference type="Gene3D" id="3.20.20.10">
    <property type="entry name" value="Alanine racemase"/>
    <property type="match status" value="1"/>
</dbReference>
<keyword evidence="6 12" id="KW-0210">Decarboxylase</keyword>
<keyword evidence="10 12" id="KW-0620">Polyamine biosynthesis</keyword>
<dbReference type="InterPro" id="IPR029066">
    <property type="entry name" value="PLP-binding_barrel"/>
</dbReference>
<feature type="binding site" evidence="12">
    <location>
        <begin position="289"/>
        <end position="299"/>
    </location>
    <ligand>
        <name>substrate</name>
    </ligand>
</feature>
<dbReference type="InterPro" id="IPR022644">
    <property type="entry name" value="De-COase2_N"/>
</dbReference>
<evidence type="ECO:0000256" key="8">
    <source>
        <dbReference type="ARBA" id="ARBA00022898"/>
    </source>
</evidence>
<evidence type="ECO:0000256" key="2">
    <source>
        <dbReference type="ARBA" id="ARBA00001946"/>
    </source>
</evidence>
<dbReference type="EMBL" id="JMCB01000013">
    <property type="protein sequence ID" value="KFE64790.1"/>
    <property type="molecule type" value="Genomic_DNA"/>
</dbReference>
<dbReference type="InterPro" id="IPR041128">
    <property type="entry name" value="Arg_decarbox_C"/>
</dbReference>
<evidence type="ECO:0000256" key="7">
    <source>
        <dbReference type="ARBA" id="ARBA00022842"/>
    </source>
</evidence>
<dbReference type="GO" id="GO:0008792">
    <property type="term" value="F:arginine decarboxylase activity"/>
    <property type="evidence" value="ECO:0007669"/>
    <property type="project" value="UniProtKB-UniRule"/>
</dbReference>
<keyword evidence="5 12" id="KW-0479">Metal-binding</keyword>
<dbReference type="Gene3D" id="1.20.58.930">
    <property type="match status" value="1"/>
</dbReference>
<dbReference type="CDD" id="cd06830">
    <property type="entry name" value="PLPDE_III_ADC"/>
    <property type="match status" value="1"/>
</dbReference>
<dbReference type="InterPro" id="IPR009006">
    <property type="entry name" value="Ala_racemase/Decarboxylase_C"/>
</dbReference>
<dbReference type="PROSITE" id="PS00878">
    <property type="entry name" value="ODR_DC_2_1"/>
    <property type="match status" value="1"/>
</dbReference>
<feature type="domain" description="Arginine decarboxylase helical bundle" evidence="16">
    <location>
        <begin position="374"/>
        <end position="456"/>
    </location>
</feature>
<dbReference type="Pfam" id="PF02784">
    <property type="entry name" value="Orn_Arg_deC_N"/>
    <property type="match status" value="1"/>
</dbReference>
<evidence type="ECO:0000256" key="10">
    <source>
        <dbReference type="ARBA" id="ARBA00023115"/>
    </source>
</evidence>
<feature type="active site" description="Proton donor" evidence="14">
    <location>
        <position position="506"/>
    </location>
</feature>
<dbReference type="OrthoDB" id="9802658at2"/>
<dbReference type="Pfam" id="PF17944">
    <property type="entry name" value="Arg_decarbox_C"/>
    <property type="match status" value="1"/>
</dbReference>
<dbReference type="STRING" id="394096.DB31_1808"/>
<comment type="pathway">
    <text evidence="12">Amine and polyamine biosynthesis; agmatine biosynthesis; agmatine from L-arginine: step 1/1.</text>
</comment>
<dbReference type="InterPro" id="IPR040634">
    <property type="entry name" value="Arg_decarb_HB"/>
</dbReference>
<dbReference type="AlphaFoldDB" id="A0A085WAS7"/>
<dbReference type="InterPro" id="IPR002985">
    <property type="entry name" value="Arg_decrbxlase"/>
</dbReference>
<evidence type="ECO:0000259" key="15">
    <source>
        <dbReference type="Pfam" id="PF02784"/>
    </source>
</evidence>
<sequence>MAITSPPQHRWTLADALETYGIRNWGNPYFGINDKGHVCVHPDGPQAASMDLKELVEEVRRRGIGLPLLIRFTDVLRHRVRHLNEAFKKAITEQNYKGQYRGVYPIKVNQHRYVVETIVETGKQYGYGLEAGSKPELLAVMALLDNEDALVICNGYKDEEYVETALFFSRLGRKVILVVEKPSELPLIAEVARRTGIAPRLGVRVRLSTRGAGKWEASGGDRSKFGLTSSELMASIAFMRETGLLQHFELLHFHLGSQISNIRNVKNALREVGCFYVEVARQGAPLQYLDVGGGLGVDYDGSQTNFTSSMNYTTEEYANDVVFGVMEACDRAGVAHPTIVSESGRAVVAHHAVLVMDVLGTSEFDPAMAPDKVDEKAPSVVRNLVSTLRDVTNKNLLESWHDAQDSKEESLTLFSLGHLSLEQRVAAENVYWAICHKIMRIAREAGEIPEELESLEKQLSDTYFCNFSVFQSLPDSWAIDQLFPVMPIHRLNEKPTRKAVLADITCDSDGKIEHFIDKREVKDSLELHPLNDDDYLLGIFLVGAYQEILGDLHNLFGDTHAVQVSLAPNGGYLIDHVVEGDTVNEVLHYVSYNKDDLVARLRKFTEVALRQGRISLDESRTLLRMYEEGLSGYTYLERDVDAKFASANHGQLRLVAPHDTSVPPRITPPPTGT</sequence>
<dbReference type="Gene3D" id="1.10.287.3440">
    <property type="match status" value="1"/>
</dbReference>
<dbReference type="SUPFAM" id="SSF51419">
    <property type="entry name" value="PLP-binding barrel"/>
    <property type="match status" value="1"/>
</dbReference>
<protein>
    <recommendedName>
        <fullName evidence="12">Biosynthetic arginine decarboxylase</fullName>
        <shortName evidence="12">ADC</shortName>
        <ecNumber evidence="12">4.1.1.19</ecNumber>
    </recommendedName>
</protein>
<proteinExistence type="inferred from homology"/>
<name>A0A085WAS7_9BACT</name>
<dbReference type="SUPFAM" id="SSF50621">
    <property type="entry name" value="Alanine racemase C-terminal domain-like"/>
    <property type="match status" value="1"/>
</dbReference>
<keyword evidence="19" id="KW-1185">Reference proteome</keyword>
<dbReference type="PANTHER" id="PTHR43295">
    <property type="entry name" value="ARGININE DECARBOXYLASE"/>
    <property type="match status" value="1"/>
</dbReference>
<dbReference type="InterPro" id="IPR000183">
    <property type="entry name" value="Orn/DAP/Arg_de-COase"/>
</dbReference>
<evidence type="ECO:0000259" key="17">
    <source>
        <dbReference type="Pfam" id="PF17944"/>
    </source>
</evidence>
<dbReference type="FunFam" id="3.20.20.10:FF:000001">
    <property type="entry name" value="Biosynthetic arginine decarboxylase"/>
    <property type="match status" value="1"/>
</dbReference>
<dbReference type="NCBIfam" id="TIGR01273">
    <property type="entry name" value="speA"/>
    <property type="match status" value="1"/>
</dbReference>
<reference evidence="18 19" key="1">
    <citation type="submission" date="2014-04" db="EMBL/GenBank/DDBJ databases">
        <title>Genome assembly of Hyalangium minutum DSM 14724.</title>
        <authorList>
            <person name="Sharma G."/>
            <person name="Subramanian S."/>
        </authorList>
    </citation>
    <scope>NUCLEOTIDE SEQUENCE [LARGE SCALE GENOMIC DNA]</scope>
    <source>
        <strain evidence="18 19">DSM 14724</strain>
    </source>
</reference>
<dbReference type="GO" id="GO:0008295">
    <property type="term" value="P:spermidine biosynthetic process"/>
    <property type="evidence" value="ECO:0007669"/>
    <property type="project" value="UniProtKB-UniRule"/>
</dbReference>
<evidence type="ECO:0000313" key="18">
    <source>
        <dbReference type="EMBL" id="KFE64790.1"/>
    </source>
</evidence>
<evidence type="ECO:0000256" key="14">
    <source>
        <dbReference type="PIRSR" id="PIRSR600183-50"/>
    </source>
</evidence>
<dbReference type="Proteomes" id="UP000028725">
    <property type="component" value="Unassembled WGS sequence"/>
</dbReference>
<dbReference type="GO" id="GO:0006527">
    <property type="term" value="P:L-arginine catabolic process"/>
    <property type="evidence" value="ECO:0007669"/>
    <property type="project" value="InterPro"/>
</dbReference>
<keyword evidence="7 12" id="KW-0460">Magnesium</keyword>
<dbReference type="NCBIfam" id="NF003763">
    <property type="entry name" value="PRK05354.1"/>
    <property type="match status" value="1"/>
</dbReference>
<dbReference type="PRINTS" id="PR01180">
    <property type="entry name" value="ARGDCRBXLASE"/>
</dbReference>
<evidence type="ECO:0000256" key="1">
    <source>
        <dbReference type="ARBA" id="ARBA00001933"/>
    </source>
</evidence>
<evidence type="ECO:0000313" key="19">
    <source>
        <dbReference type="Proteomes" id="UP000028725"/>
    </source>
</evidence>
<evidence type="ECO:0000256" key="12">
    <source>
        <dbReference type="HAMAP-Rule" id="MF_01417"/>
    </source>
</evidence>
<comment type="similarity">
    <text evidence="4 12">Belongs to the Orn/Lys/Arg decarboxylase class-II family. SpeA subfamily.</text>
</comment>
<evidence type="ECO:0000256" key="3">
    <source>
        <dbReference type="ARBA" id="ARBA00002257"/>
    </source>
</evidence>
<keyword evidence="8 12" id="KW-0663">Pyridoxal phosphate</keyword>
<organism evidence="18 19">
    <name type="scientific">Hyalangium minutum</name>
    <dbReference type="NCBI Taxonomy" id="394096"/>
    <lineage>
        <taxon>Bacteria</taxon>
        <taxon>Pseudomonadati</taxon>
        <taxon>Myxococcota</taxon>
        <taxon>Myxococcia</taxon>
        <taxon>Myxococcales</taxon>
        <taxon>Cystobacterineae</taxon>
        <taxon>Archangiaceae</taxon>
        <taxon>Hyalangium</taxon>
    </lineage>
</organism>
<gene>
    <name evidence="12" type="primary">speA</name>
    <name evidence="18" type="ORF">DB31_1808</name>
</gene>
<keyword evidence="11 12" id="KW-0456">Lyase</keyword>
<feature type="domain" description="Orn/DAP/Arg decarboxylase 2 N-terminal" evidence="15">
    <location>
        <begin position="94"/>
        <end position="349"/>
    </location>
</feature>